<organism evidence="1 2">
    <name type="scientific">Mycolicibacterium smegmatis (strain ATCC 700084 / mc(2)155)</name>
    <name type="common">Mycobacterium smegmatis</name>
    <dbReference type="NCBI Taxonomy" id="246196"/>
    <lineage>
        <taxon>Bacteria</taxon>
        <taxon>Bacillati</taxon>
        <taxon>Actinomycetota</taxon>
        <taxon>Actinomycetes</taxon>
        <taxon>Mycobacteriales</taxon>
        <taxon>Mycobacteriaceae</taxon>
        <taxon>Mycolicibacterium</taxon>
    </lineage>
</organism>
<dbReference type="EMBL" id="CP001663">
    <property type="protein sequence ID" value="AFP37276.1"/>
    <property type="molecule type" value="Genomic_DNA"/>
</dbReference>
<dbReference type="KEGG" id="msg:MSMEI_0796"/>
<sequence length="98" mass="10309">MPDQRGSSVAREKKNSTLAKLAGLGLAGVGVAHFAKPQLFESITKPAFPRDTRKHIYTNGGIETALGLALSASKTRRIGAVGAVGYLTYLAGNAVRNR</sequence>
<gene>
    <name evidence="1" type="ordered locus">MSMEI_0796</name>
</gene>
<reference evidence="1 2" key="1">
    <citation type="journal article" date="2007" name="Genome Biol.">
        <title>Interrupted coding sequences in Mycobacterium smegmatis: authentic mutations or sequencing errors?</title>
        <authorList>
            <person name="Deshayes C."/>
            <person name="Perrodou E."/>
            <person name="Gallien S."/>
            <person name="Euphrasie D."/>
            <person name="Schaeffer C."/>
            <person name="Van-Dorsselaer A."/>
            <person name="Poch O."/>
            <person name="Lecompte O."/>
            <person name="Reyrat J.M."/>
        </authorList>
    </citation>
    <scope>NUCLEOTIDE SEQUENCE [LARGE SCALE GENOMIC DNA]</scope>
    <source>
        <strain evidence="2">ATCC 700084 / mc(2)155</strain>
    </source>
</reference>
<protein>
    <recommendedName>
        <fullName evidence="3">DoxX family protein</fullName>
    </recommendedName>
</protein>
<name>I7G2G0_MYCS2</name>
<accession>I7G2G0</accession>
<dbReference type="Proteomes" id="UP000006158">
    <property type="component" value="Chromosome"/>
</dbReference>
<evidence type="ECO:0008006" key="3">
    <source>
        <dbReference type="Google" id="ProtNLM"/>
    </source>
</evidence>
<dbReference type="AlphaFoldDB" id="I7G2G0"/>
<evidence type="ECO:0000313" key="1">
    <source>
        <dbReference type="EMBL" id="AFP37276.1"/>
    </source>
</evidence>
<reference evidence="1 2" key="2">
    <citation type="journal article" date="2009" name="Genome Res.">
        <title>Ortho-proteogenomics: multiple proteomes investigation through orthology and a new MS-based protocol.</title>
        <authorList>
            <person name="Gallien S."/>
            <person name="Perrodou E."/>
            <person name="Carapito C."/>
            <person name="Deshayes C."/>
            <person name="Reyrat J.M."/>
            <person name="Van Dorsselaer A."/>
            <person name="Poch O."/>
            <person name="Schaeffer C."/>
            <person name="Lecompte O."/>
        </authorList>
    </citation>
    <scope>NUCLEOTIDE SEQUENCE [LARGE SCALE GENOMIC DNA]</scope>
    <source>
        <strain evidence="2">ATCC 700084 / mc(2)155</strain>
    </source>
</reference>
<proteinExistence type="predicted"/>
<evidence type="ECO:0000313" key="2">
    <source>
        <dbReference type="Proteomes" id="UP000006158"/>
    </source>
</evidence>
<dbReference type="PATRIC" id="fig|246196.56.peg.817"/>